<protein>
    <submittedName>
        <fullName evidence="4">Putative membrane protein YkoI</fullName>
    </submittedName>
</protein>
<name>A0A4R2ND75_9BACL</name>
<gene>
    <name evidence="4" type="ORF">EV207_1675</name>
</gene>
<feature type="chain" id="PRO_5020419048" evidence="2">
    <location>
        <begin position="31"/>
        <end position="193"/>
    </location>
</feature>
<accession>A0A4R2ND75</accession>
<evidence type="ECO:0000256" key="1">
    <source>
        <dbReference type="SAM" id="MobiDB-lite"/>
    </source>
</evidence>
<feature type="domain" description="PepSY" evidence="3">
    <location>
        <begin position="135"/>
        <end position="182"/>
    </location>
</feature>
<comment type="caution">
    <text evidence="4">The sequence shown here is derived from an EMBL/GenBank/DDBJ whole genome shotgun (WGS) entry which is preliminary data.</text>
</comment>
<dbReference type="Gene3D" id="3.10.450.40">
    <property type="match status" value="2"/>
</dbReference>
<evidence type="ECO:0000259" key="3">
    <source>
        <dbReference type="Pfam" id="PF03413"/>
    </source>
</evidence>
<dbReference type="Pfam" id="PF03413">
    <property type="entry name" value="PepSY"/>
    <property type="match status" value="2"/>
</dbReference>
<dbReference type="Proteomes" id="UP000295416">
    <property type="component" value="Unassembled WGS sequence"/>
</dbReference>
<feature type="signal peptide" evidence="2">
    <location>
        <begin position="1"/>
        <end position="30"/>
    </location>
</feature>
<dbReference type="RefSeq" id="WP_165887043.1">
    <property type="nucleotide sequence ID" value="NZ_SLXK01000067.1"/>
</dbReference>
<evidence type="ECO:0000256" key="2">
    <source>
        <dbReference type="SAM" id="SignalP"/>
    </source>
</evidence>
<keyword evidence="5" id="KW-1185">Reference proteome</keyword>
<reference evidence="4 5" key="1">
    <citation type="submission" date="2019-03" db="EMBL/GenBank/DDBJ databases">
        <title>Genomic Encyclopedia of Type Strains, Phase IV (KMG-IV): sequencing the most valuable type-strain genomes for metagenomic binning, comparative biology and taxonomic classification.</title>
        <authorList>
            <person name="Goeker M."/>
        </authorList>
    </citation>
    <scope>NUCLEOTIDE SEQUENCE [LARGE SCALE GENOMIC DNA]</scope>
    <source>
        <strain evidence="4 5">DSM 19377</strain>
    </source>
</reference>
<organism evidence="4 5">
    <name type="scientific">Scopulibacillus darangshiensis</name>
    <dbReference type="NCBI Taxonomy" id="442528"/>
    <lineage>
        <taxon>Bacteria</taxon>
        <taxon>Bacillati</taxon>
        <taxon>Bacillota</taxon>
        <taxon>Bacilli</taxon>
        <taxon>Bacillales</taxon>
        <taxon>Sporolactobacillaceae</taxon>
        <taxon>Scopulibacillus</taxon>
    </lineage>
</organism>
<feature type="region of interest" description="Disordered" evidence="1">
    <location>
        <begin position="31"/>
        <end position="54"/>
    </location>
</feature>
<sequence length="193" mass="20586">MRFNKKQIITTVTAVALATGIGSAAITANAANSQSPGHSQHVVSEHQTKGSATVSMKDAIAKAKKEANGTVTGLELDKEDGQLAYEIDIQGTTHSYEVIINADNGDMIKVEKDQLDDDLPADVKTKINLIDAAGIASEKVNSPVTDIELDQYKGALTFEAEEQHNGKVTEIKVDANSGEIVSLHTKPKDEDDD</sequence>
<dbReference type="EMBL" id="SLXK01000067">
    <property type="protein sequence ID" value="TCP19127.1"/>
    <property type="molecule type" value="Genomic_DNA"/>
</dbReference>
<dbReference type="AlphaFoldDB" id="A0A4R2ND75"/>
<keyword evidence="2" id="KW-0732">Signal</keyword>
<feature type="domain" description="PepSY" evidence="3">
    <location>
        <begin position="54"/>
        <end position="111"/>
    </location>
</feature>
<proteinExistence type="predicted"/>
<dbReference type="InterPro" id="IPR025711">
    <property type="entry name" value="PepSY"/>
</dbReference>
<evidence type="ECO:0000313" key="4">
    <source>
        <dbReference type="EMBL" id="TCP19127.1"/>
    </source>
</evidence>
<evidence type="ECO:0000313" key="5">
    <source>
        <dbReference type="Proteomes" id="UP000295416"/>
    </source>
</evidence>
<feature type="compositionally biased region" description="Polar residues" evidence="1">
    <location>
        <begin position="31"/>
        <end position="42"/>
    </location>
</feature>